<dbReference type="AlphaFoldDB" id="A0A226EUV2"/>
<evidence type="ECO:0000313" key="3">
    <source>
        <dbReference type="EMBL" id="OXA61010.1"/>
    </source>
</evidence>
<feature type="signal peptide" evidence="2">
    <location>
        <begin position="1"/>
        <end position="20"/>
    </location>
</feature>
<protein>
    <submittedName>
        <fullName evidence="3">Uncharacterized protein</fullName>
    </submittedName>
</protein>
<keyword evidence="2" id="KW-0732">Signal</keyword>
<reference evidence="3 4" key="1">
    <citation type="submission" date="2015-12" db="EMBL/GenBank/DDBJ databases">
        <title>The genome of Folsomia candida.</title>
        <authorList>
            <person name="Faddeeva A."/>
            <person name="Derks M.F."/>
            <person name="Anvar Y."/>
            <person name="Smit S."/>
            <person name="Van Straalen N."/>
            <person name="Roelofs D."/>
        </authorList>
    </citation>
    <scope>NUCLEOTIDE SEQUENCE [LARGE SCALE GENOMIC DNA]</scope>
    <source>
        <strain evidence="3 4">VU population</strain>
        <tissue evidence="3">Whole body</tissue>
    </source>
</reference>
<feature type="compositionally biased region" description="Low complexity" evidence="1">
    <location>
        <begin position="51"/>
        <end position="63"/>
    </location>
</feature>
<dbReference type="EMBL" id="LNIX01000002">
    <property type="protein sequence ID" value="OXA61010.1"/>
    <property type="molecule type" value="Genomic_DNA"/>
</dbReference>
<feature type="region of interest" description="Disordered" evidence="1">
    <location>
        <begin position="23"/>
        <end position="162"/>
    </location>
</feature>
<feature type="compositionally biased region" description="Basic and acidic residues" evidence="1">
    <location>
        <begin position="148"/>
        <end position="162"/>
    </location>
</feature>
<organism evidence="3 4">
    <name type="scientific">Folsomia candida</name>
    <name type="common">Springtail</name>
    <dbReference type="NCBI Taxonomy" id="158441"/>
    <lineage>
        <taxon>Eukaryota</taxon>
        <taxon>Metazoa</taxon>
        <taxon>Ecdysozoa</taxon>
        <taxon>Arthropoda</taxon>
        <taxon>Hexapoda</taxon>
        <taxon>Collembola</taxon>
        <taxon>Entomobryomorpha</taxon>
        <taxon>Isotomoidea</taxon>
        <taxon>Isotomidae</taxon>
        <taxon>Proisotominae</taxon>
        <taxon>Folsomia</taxon>
    </lineage>
</organism>
<feature type="compositionally biased region" description="Acidic residues" evidence="1">
    <location>
        <begin position="110"/>
        <end position="139"/>
    </location>
</feature>
<feature type="chain" id="PRO_5012104247" evidence="2">
    <location>
        <begin position="21"/>
        <end position="162"/>
    </location>
</feature>
<comment type="caution">
    <text evidence="3">The sequence shown here is derived from an EMBL/GenBank/DDBJ whole genome shotgun (WGS) entry which is preliminary data.</text>
</comment>
<evidence type="ECO:0000256" key="2">
    <source>
        <dbReference type="SAM" id="SignalP"/>
    </source>
</evidence>
<evidence type="ECO:0000256" key="1">
    <source>
        <dbReference type="SAM" id="MobiDB-lite"/>
    </source>
</evidence>
<sequence>MRGITTAVFFTVCVFAVVSAAPSNKKWGKNEARVDDDDSEGGIYPSDRTRPSSPRRGGPSEGRSNTRGGQGPYLFFREPKAIGGVPSSPWGRRPIAVGNKPWPRYIQGRDDEEDDDEDDEDAEDDIQDDEGGSDEDEYAFDTPSWDDIYPKEETGREYTLRN</sequence>
<keyword evidence="4" id="KW-1185">Reference proteome</keyword>
<accession>A0A226EUV2</accession>
<name>A0A226EUV2_FOLCA</name>
<proteinExistence type="predicted"/>
<dbReference type="Proteomes" id="UP000198287">
    <property type="component" value="Unassembled WGS sequence"/>
</dbReference>
<gene>
    <name evidence="3" type="ORF">Fcan01_04050</name>
</gene>
<evidence type="ECO:0000313" key="4">
    <source>
        <dbReference type="Proteomes" id="UP000198287"/>
    </source>
</evidence>